<dbReference type="InterPro" id="IPR008929">
    <property type="entry name" value="Chondroitin_lyas"/>
</dbReference>
<dbReference type="Gene3D" id="2.60.120.260">
    <property type="entry name" value="Galactose-binding domain-like"/>
    <property type="match status" value="1"/>
</dbReference>
<feature type="chain" id="PRO_5034278752" description="Heparinase II N-terminal domain-containing protein" evidence="1">
    <location>
        <begin position="21"/>
        <end position="894"/>
    </location>
</feature>
<evidence type="ECO:0000313" key="3">
    <source>
        <dbReference type="Proteomes" id="UP000660708"/>
    </source>
</evidence>
<comment type="caution">
    <text evidence="2">The sequence shown here is derived from an EMBL/GenBank/DDBJ whole genome shotgun (WGS) entry which is preliminary data.</text>
</comment>
<protein>
    <recommendedName>
        <fullName evidence="4">Heparinase II N-terminal domain-containing protein</fullName>
    </recommendedName>
</protein>
<dbReference type="RefSeq" id="WP_147391074.1">
    <property type="nucleotide sequence ID" value="NZ_AQHF01000034.1"/>
</dbReference>
<dbReference type="Proteomes" id="UP000660708">
    <property type="component" value="Unassembled WGS sequence"/>
</dbReference>
<dbReference type="EMBL" id="AQHF01000034">
    <property type="protein sequence ID" value="MBE0348902.1"/>
    <property type="molecule type" value="Genomic_DNA"/>
</dbReference>
<dbReference type="Gene3D" id="2.70.98.70">
    <property type="match status" value="1"/>
</dbReference>
<accession>A0A8I0T6W4</accession>
<sequence>MRTHLLSIILANSISMHALADQSHLVNADFEQGFNEFTASNPQTAQLTLNQIEPISGIQSLQLSLTNWSSGSYSYFYPWGQAPTLLGMTLRAKVKLLNPVQGGTLQLRSLVKVNSGQHIQDSINLNPFTEQIQTICQPIILSEDEQVTGYSIALALQGGTAEVLLDDVTLTPNLPNEACASDIDDGIHNNPSLEPSYLLPADRIARLAQAAQKETPAWQTFQSKLAANLAKERIYNTWDYAGAYALSYRITGNKIHGTKAKQLFLERYVSEPIVGWQYYSNRNLFRSQARWSQYTYAWAKTMFSEQQQRDIEAIFALWGDYWLDYLGYSDDFSKMRWQDTDEVTSLAENLSLLGMTLQNAHDPQIREKSTQYLNAGDRLLKEYVVDKFMDDVMAGGVWAEGIDYSPGTMMHWMRLYMYNKELRNIDYPNDYAEQVVLAYLHQTLAGGTGMYFYGDQEHVDDYVPLSGDHRYAMMLHLIAMVENPERRIQAQAWLEQVIEKEGYPNGSMDTGLERVLFEPEEPISEAPQQPSTFFYAPGTGLVASRSDWSRSATNLYFLNSPAIVDHQHFDTLSFDIAHAGKWITKEMTGYGKFAINSTAHNTILIENATHDGSSNPAHRAAGRGQYVTLYDSPKMSFIAARAEQTYNMLGYWQANYAKKIARQLVFLKPNIVLVYDSIETEPSVIRDLMQYHQELGLQTGDQYVRSVKQNQRFLAQPMFDGDRVSSINDGKEFIYQPILPKDYTLSIVDETQYYQDVLTYQAPLNQRKWHTQLEANTPQVNNELLSVLSFADVGEVPEVNVQELDEVSPSHLGVYVQAAGRVDEIVLFSKELLSPYAQDIYFSQPVESGATVHINGLAAGQRYQLLHDGQQVQLRADEQGEMLVSEQGMLIFHL</sequence>
<proteinExistence type="predicted"/>
<reference evidence="2 3" key="1">
    <citation type="submission" date="2015-06" db="EMBL/GenBank/DDBJ databases">
        <title>Genome sequence of Pseudoalteromonas peptidolytica.</title>
        <authorList>
            <person name="Xie B.-B."/>
            <person name="Rong J.-C."/>
            <person name="Qin Q.-L."/>
            <person name="Zhang Y.-Z."/>
        </authorList>
    </citation>
    <scope>NUCLEOTIDE SEQUENCE [LARGE SCALE GENOMIC DNA]</scope>
    <source>
        <strain evidence="2 3">F12-50-A1</strain>
    </source>
</reference>
<evidence type="ECO:0000313" key="2">
    <source>
        <dbReference type="EMBL" id="MBE0348902.1"/>
    </source>
</evidence>
<name>A0A8I0T6W4_9GAMM</name>
<dbReference type="AlphaFoldDB" id="A0A8I0T6W4"/>
<feature type="signal peptide" evidence="1">
    <location>
        <begin position="1"/>
        <end position="20"/>
    </location>
</feature>
<organism evidence="2 3">
    <name type="scientific">Pseudoalteromonas peptidolytica F12-50-A1</name>
    <dbReference type="NCBI Taxonomy" id="1315280"/>
    <lineage>
        <taxon>Bacteria</taxon>
        <taxon>Pseudomonadati</taxon>
        <taxon>Pseudomonadota</taxon>
        <taxon>Gammaproteobacteria</taxon>
        <taxon>Alteromonadales</taxon>
        <taxon>Pseudoalteromonadaceae</taxon>
        <taxon>Pseudoalteromonas</taxon>
    </lineage>
</organism>
<keyword evidence="1" id="KW-0732">Signal</keyword>
<dbReference type="Gene3D" id="1.50.10.100">
    <property type="entry name" value="Chondroitin AC/alginate lyase"/>
    <property type="match status" value="1"/>
</dbReference>
<gene>
    <name evidence="2" type="ORF">PPEP_b0761</name>
</gene>
<evidence type="ECO:0008006" key="4">
    <source>
        <dbReference type="Google" id="ProtNLM"/>
    </source>
</evidence>
<keyword evidence="3" id="KW-1185">Reference proteome</keyword>
<evidence type="ECO:0000256" key="1">
    <source>
        <dbReference type="SAM" id="SignalP"/>
    </source>
</evidence>